<dbReference type="SUPFAM" id="SSF141868">
    <property type="entry name" value="EAL domain-like"/>
    <property type="match status" value="1"/>
</dbReference>
<organism evidence="2 3">
    <name type="scientific">Loigolactobacillus zhaoyuanensis</name>
    <dbReference type="NCBI Taxonomy" id="2486017"/>
    <lineage>
        <taxon>Bacteria</taxon>
        <taxon>Bacillati</taxon>
        <taxon>Bacillota</taxon>
        <taxon>Bacilli</taxon>
        <taxon>Lactobacillales</taxon>
        <taxon>Lactobacillaceae</taxon>
        <taxon>Loigolactobacillus</taxon>
    </lineage>
</organism>
<sequence>MYRFFRQARYSQEDHKVNGYELLLREQIAGNWRVPAEFNTIESALWVELAVAAIQNLAVDAKVAINLDHDQFVDERLLQAMVEIQRQIGKKQLLVEITERANGLLIAGNDIVCAANFLTMNGVRVSLDDVGSGQNQFELVRILLPYATEMKFALQNFAGKRPLARHELYFWRQLADKADKHFVLEGIETPADVTLANRLAIDLRQGYFYSRPQPA</sequence>
<dbReference type="InterPro" id="IPR050706">
    <property type="entry name" value="Cyclic-di-GMP_PDE-like"/>
</dbReference>
<comment type="caution">
    <text evidence="2">The sequence shown here is derived from an EMBL/GenBank/DDBJ whole genome shotgun (WGS) entry which is preliminary data.</text>
</comment>
<evidence type="ECO:0000259" key="1">
    <source>
        <dbReference type="PROSITE" id="PS50883"/>
    </source>
</evidence>
<evidence type="ECO:0000313" key="3">
    <source>
        <dbReference type="Proteomes" id="UP001625389"/>
    </source>
</evidence>
<dbReference type="InterPro" id="IPR035919">
    <property type="entry name" value="EAL_sf"/>
</dbReference>
<dbReference type="InterPro" id="IPR001633">
    <property type="entry name" value="EAL_dom"/>
</dbReference>
<dbReference type="SMART" id="SM00052">
    <property type="entry name" value="EAL"/>
    <property type="match status" value="1"/>
</dbReference>
<dbReference type="RefSeq" id="WP_125549522.1">
    <property type="nucleotide sequence ID" value="NZ_JBGQPK010000023.1"/>
</dbReference>
<dbReference type="EMBL" id="JBGQPK010000023">
    <property type="protein sequence ID" value="MFL2029368.1"/>
    <property type="molecule type" value="Genomic_DNA"/>
</dbReference>
<reference evidence="2 3" key="1">
    <citation type="submission" date="2024-08" db="EMBL/GenBank/DDBJ databases">
        <authorList>
            <person name="Arias E."/>
        </authorList>
    </citation>
    <scope>NUCLEOTIDE SEQUENCE [LARGE SCALE GENOMIC DNA]</scope>
    <source>
        <strain evidence="2 3">FAM 25317</strain>
    </source>
</reference>
<dbReference type="PROSITE" id="PS50883">
    <property type="entry name" value="EAL"/>
    <property type="match status" value="1"/>
</dbReference>
<evidence type="ECO:0000313" key="2">
    <source>
        <dbReference type="EMBL" id="MFL2029368.1"/>
    </source>
</evidence>
<dbReference type="Pfam" id="PF00563">
    <property type="entry name" value="EAL"/>
    <property type="match status" value="1"/>
</dbReference>
<proteinExistence type="predicted"/>
<keyword evidence="3" id="KW-1185">Reference proteome</keyword>
<dbReference type="Gene3D" id="3.20.20.450">
    <property type="entry name" value="EAL domain"/>
    <property type="match status" value="1"/>
</dbReference>
<gene>
    <name evidence="2" type="ORF">ACEN34_07025</name>
</gene>
<protein>
    <submittedName>
        <fullName evidence="2">EAL domain-containing protein</fullName>
    </submittedName>
</protein>
<dbReference type="Proteomes" id="UP001625389">
    <property type="component" value="Unassembled WGS sequence"/>
</dbReference>
<dbReference type="PANTHER" id="PTHR33121">
    <property type="entry name" value="CYCLIC DI-GMP PHOSPHODIESTERASE PDEF"/>
    <property type="match status" value="1"/>
</dbReference>
<accession>A0ABW8UH34</accession>
<dbReference type="PANTHER" id="PTHR33121:SF70">
    <property type="entry name" value="SIGNALING PROTEIN YKOW"/>
    <property type="match status" value="1"/>
</dbReference>
<name>A0ABW8UH34_9LACO</name>
<feature type="domain" description="EAL" evidence="1">
    <location>
        <begin position="1"/>
        <end position="215"/>
    </location>
</feature>